<evidence type="ECO:0000256" key="2">
    <source>
        <dbReference type="ARBA" id="ARBA00012321"/>
    </source>
</evidence>
<evidence type="ECO:0000256" key="1">
    <source>
        <dbReference type="ARBA" id="ARBA00004861"/>
    </source>
</evidence>
<evidence type="ECO:0000313" key="9">
    <source>
        <dbReference type="EMBL" id="CAB4329282.1"/>
    </source>
</evidence>
<dbReference type="GO" id="GO:0005829">
    <property type="term" value="C:cytosol"/>
    <property type="evidence" value="ECO:0007669"/>
    <property type="project" value="TreeGrafter"/>
</dbReference>
<dbReference type="GO" id="GO:0004590">
    <property type="term" value="F:orotidine-5'-phosphate decarboxylase activity"/>
    <property type="evidence" value="ECO:0007669"/>
    <property type="project" value="UniProtKB-EC"/>
</dbReference>
<dbReference type="Pfam" id="PF00215">
    <property type="entry name" value="OMPdecase"/>
    <property type="match status" value="1"/>
</dbReference>
<dbReference type="SMART" id="SM00934">
    <property type="entry name" value="OMPdecase"/>
    <property type="match status" value="1"/>
</dbReference>
<dbReference type="InterPro" id="IPR014732">
    <property type="entry name" value="OMPdecase"/>
</dbReference>
<dbReference type="EMBL" id="CAESAF010000001">
    <property type="protein sequence ID" value="CAB4329282.1"/>
    <property type="molecule type" value="Genomic_DNA"/>
</dbReference>
<organism evidence="9">
    <name type="scientific">freshwater metagenome</name>
    <dbReference type="NCBI Taxonomy" id="449393"/>
    <lineage>
        <taxon>unclassified sequences</taxon>
        <taxon>metagenomes</taxon>
        <taxon>ecological metagenomes</taxon>
    </lineage>
</organism>
<dbReference type="InterPro" id="IPR013785">
    <property type="entry name" value="Aldolase_TIM"/>
</dbReference>
<evidence type="ECO:0000256" key="5">
    <source>
        <dbReference type="ARBA" id="ARBA00022975"/>
    </source>
</evidence>
<dbReference type="GO" id="GO:0044205">
    <property type="term" value="P:'de novo' UMP biosynthetic process"/>
    <property type="evidence" value="ECO:0007669"/>
    <property type="project" value="UniProtKB-UniPathway"/>
</dbReference>
<proteinExistence type="predicted"/>
<evidence type="ECO:0000256" key="7">
    <source>
        <dbReference type="ARBA" id="ARBA00033428"/>
    </source>
</evidence>
<evidence type="ECO:0000256" key="3">
    <source>
        <dbReference type="ARBA" id="ARBA00021923"/>
    </source>
</evidence>
<dbReference type="PANTHER" id="PTHR32119:SF2">
    <property type="entry name" value="OROTIDINE 5'-PHOSPHATE DECARBOXYLASE"/>
    <property type="match status" value="1"/>
</dbReference>
<dbReference type="AlphaFoldDB" id="A0A6J5YKG8"/>
<keyword evidence="6" id="KW-0456">Lyase</keyword>
<dbReference type="NCBIfam" id="NF001273">
    <property type="entry name" value="PRK00230.1"/>
    <property type="match status" value="1"/>
</dbReference>
<dbReference type="NCBIfam" id="TIGR01740">
    <property type="entry name" value="pyrF"/>
    <property type="match status" value="1"/>
</dbReference>
<feature type="domain" description="Orotidine 5'-phosphate decarboxylase" evidence="8">
    <location>
        <begin position="4"/>
        <end position="224"/>
    </location>
</feature>
<evidence type="ECO:0000256" key="4">
    <source>
        <dbReference type="ARBA" id="ARBA00022793"/>
    </source>
</evidence>
<dbReference type="SUPFAM" id="SSF51366">
    <property type="entry name" value="Ribulose-phoshate binding barrel"/>
    <property type="match status" value="1"/>
</dbReference>
<dbReference type="PANTHER" id="PTHR32119">
    <property type="entry name" value="OROTIDINE 5'-PHOSPHATE DECARBOXYLASE"/>
    <property type="match status" value="1"/>
</dbReference>
<keyword evidence="4" id="KW-0210">Decarboxylase</keyword>
<keyword evidence="5" id="KW-0665">Pyrimidine biosynthesis</keyword>
<dbReference type="GO" id="GO:0006207">
    <property type="term" value="P:'de novo' pyrimidine nucleobase biosynthetic process"/>
    <property type="evidence" value="ECO:0007669"/>
    <property type="project" value="InterPro"/>
</dbReference>
<name>A0A6J5YKG8_9ZZZZ</name>
<dbReference type="InterPro" id="IPR018089">
    <property type="entry name" value="OMPdecase_AS"/>
</dbReference>
<dbReference type="EC" id="4.1.1.23" evidence="2"/>
<dbReference type="InterPro" id="IPR001754">
    <property type="entry name" value="OMPdeCOase_dom"/>
</dbReference>
<gene>
    <name evidence="9" type="ORF">UFOPK3574_00016</name>
</gene>
<comment type="pathway">
    <text evidence="1">Pyrimidine metabolism; UMP biosynthesis via de novo pathway; UMP from orotate: step 2/2.</text>
</comment>
<accession>A0A6J5YKG8</accession>
<dbReference type="CDD" id="cd04725">
    <property type="entry name" value="OMP_decarboxylase_like"/>
    <property type="match status" value="1"/>
</dbReference>
<dbReference type="InterPro" id="IPR011060">
    <property type="entry name" value="RibuloseP-bd_barrel"/>
</dbReference>
<dbReference type="PROSITE" id="PS00156">
    <property type="entry name" value="OMPDECASE"/>
    <property type="match status" value="1"/>
</dbReference>
<evidence type="ECO:0000259" key="8">
    <source>
        <dbReference type="SMART" id="SM00934"/>
    </source>
</evidence>
<protein>
    <recommendedName>
        <fullName evidence="3">Orotidine 5'-phosphate decarboxylase</fullName>
        <ecNumber evidence="2">4.1.1.23</ecNumber>
    </recommendedName>
    <alternativeName>
        <fullName evidence="7">OMP decarboxylase</fullName>
    </alternativeName>
</protein>
<reference evidence="9" key="1">
    <citation type="submission" date="2020-05" db="EMBL/GenBank/DDBJ databases">
        <authorList>
            <person name="Chiriac C."/>
            <person name="Salcher M."/>
            <person name="Ghai R."/>
            <person name="Kavagutti S V."/>
        </authorList>
    </citation>
    <scope>NUCLEOTIDE SEQUENCE</scope>
</reference>
<evidence type="ECO:0000256" key="6">
    <source>
        <dbReference type="ARBA" id="ARBA00023239"/>
    </source>
</evidence>
<sequence length="236" mass="24259">MKAPIILAVDTSDFETAISWIKATEDSISVYKLGLEFYLNFGAAGVAQVVKRTGAEIFLDLKLHDIPHTVAGAAKAIADLKPKFLTVHASGGRAMVSAAAKAVPDVSVTAVTILTSLSESDLFEIGYANPALESAVALAKMAVDSGAKALVCSPLETAAIRSAVGSEPIIITPGVRPLAEQGGDDQMRTMTPGDAIAAGANFVVIGRPITKSWSDGPGAMGAKARTIADEILNALA</sequence>
<dbReference type="UniPathway" id="UPA00070">
    <property type="reaction ID" value="UER00120"/>
</dbReference>
<dbReference type="Gene3D" id="3.20.20.70">
    <property type="entry name" value="Aldolase class I"/>
    <property type="match status" value="1"/>
</dbReference>